<evidence type="ECO:0000256" key="2">
    <source>
        <dbReference type="PROSITE-ProRule" id="PRU00285"/>
    </source>
</evidence>
<dbReference type="InterPro" id="IPR008978">
    <property type="entry name" value="HSP20-like_chaperone"/>
</dbReference>
<dbReference type="SUPFAM" id="SSF49764">
    <property type="entry name" value="HSP20-like chaperones"/>
    <property type="match status" value="1"/>
</dbReference>
<feature type="compositionally biased region" description="Polar residues" evidence="4">
    <location>
        <begin position="1"/>
        <end position="15"/>
    </location>
</feature>
<dbReference type="Pfam" id="PF00011">
    <property type="entry name" value="HSP20"/>
    <property type="match status" value="1"/>
</dbReference>
<gene>
    <name evidence="6" type="ORF">K461DRAFT_290146</name>
</gene>
<protein>
    <submittedName>
        <fullName evidence="6">HSP20-like chaperone</fullName>
    </submittedName>
</protein>
<accession>A0A9P4MQ32</accession>
<feature type="compositionally biased region" description="Pro residues" evidence="4">
    <location>
        <begin position="59"/>
        <end position="110"/>
    </location>
</feature>
<dbReference type="InterPro" id="IPR031107">
    <property type="entry name" value="Small_HSP"/>
</dbReference>
<dbReference type="Proteomes" id="UP000799439">
    <property type="component" value="Unassembled WGS sequence"/>
</dbReference>
<comment type="similarity">
    <text evidence="2 3">Belongs to the small heat shock protein (HSP20) family.</text>
</comment>
<dbReference type="Gene3D" id="2.60.40.790">
    <property type="match status" value="1"/>
</dbReference>
<evidence type="ECO:0000256" key="1">
    <source>
        <dbReference type="ARBA" id="ARBA00023016"/>
    </source>
</evidence>
<evidence type="ECO:0000256" key="4">
    <source>
        <dbReference type="SAM" id="MobiDB-lite"/>
    </source>
</evidence>
<organism evidence="6 7">
    <name type="scientific">Myriangium duriaei CBS 260.36</name>
    <dbReference type="NCBI Taxonomy" id="1168546"/>
    <lineage>
        <taxon>Eukaryota</taxon>
        <taxon>Fungi</taxon>
        <taxon>Dikarya</taxon>
        <taxon>Ascomycota</taxon>
        <taxon>Pezizomycotina</taxon>
        <taxon>Dothideomycetes</taxon>
        <taxon>Dothideomycetidae</taxon>
        <taxon>Myriangiales</taxon>
        <taxon>Myriangiaceae</taxon>
        <taxon>Myriangium</taxon>
    </lineage>
</organism>
<evidence type="ECO:0000256" key="3">
    <source>
        <dbReference type="RuleBase" id="RU003616"/>
    </source>
</evidence>
<feature type="region of interest" description="Disordered" evidence="4">
    <location>
        <begin position="1"/>
        <end position="193"/>
    </location>
</feature>
<sequence length="350" mass="37826">MNNNFWDFVNEMNQQGRGSRGPPRGGYEQWDFNPWGFPFGHQGPLPHRGRHGPPHEPPHGPPHGPHGPYPPAGPDAPPPPREGPGGPHPPPPPPAGPPSRPGTPPTPPESVPEDHHRHSGRDRSPSPPGDHRDPLAGPPHDGRGSRGPGRHGHHGHGHGHVRGHGPGPRRGRGGRDRGGREFPSGARGPRHSQAFDWEDLPYWTAQLPQFLNGIFGPDGPLKRDGPSASRGEGSFSPEVDVFNAAEAYIIHVSVPGAKKGDMDVSYDANANAVKISGVVQRPSEVDEAMMNTLAESGRKVGLFERTVYLDKDTRVDADGLSAKLEDGVLRIEVPKLMDEDWTEVRKVQVD</sequence>
<evidence type="ECO:0000313" key="6">
    <source>
        <dbReference type="EMBL" id="KAF2157874.1"/>
    </source>
</evidence>
<dbReference type="AlphaFoldDB" id="A0A9P4MQ32"/>
<feature type="compositionally biased region" description="Basic and acidic residues" evidence="4">
    <location>
        <begin position="112"/>
        <end position="144"/>
    </location>
</feature>
<comment type="caution">
    <text evidence="6">The sequence shown here is derived from an EMBL/GenBank/DDBJ whole genome shotgun (WGS) entry which is preliminary data.</text>
</comment>
<feature type="compositionally biased region" description="Low complexity" evidence="4">
    <location>
        <begin position="16"/>
        <end position="26"/>
    </location>
</feature>
<feature type="compositionally biased region" description="Basic residues" evidence="4">
    <location>
        <begin position="148"/>
        <end position="172"/>
    </location>
</feature>
<keyword evidence="7" id="KW-1185">Reference proteome</keyword>
<evidence type="ECO:0000313" key="7">
    <source>
        <dbReference type="Proteomes" id="UP000799439"/>
    </source>
</evidence>
<reference evidence="6" key="1">
    <citation type="journal article" date="2020" name="Stud. Mycol.">
        <title>101 Dothideomycetes genomes: a test case for predicting lifestyles and emergence of pathogens.</title>
        <authorList>
            <person name="Haridas S."/>
            <person name="Albert R."/>
            <person name="Binder M."/>
            <person name="Bloem J."/>
            <person name="Labutti K."/>
            <person name="Salamov A."/>
            <person name="Andreopoulos B."/>
            <person name="Baker S."/>
            <person name="Barry K."/>
            <person name="Bills G."/>
            <person name="Bluhm B."/>
            <person name="Cannon C."/>
            <person name="Castanera R."/>
            <person name="Culley D."/>
            <person name="Daum C."/>
            <person name="Ezra D."/>
            <person name="Gonzalez J."/>
            <person name="Henrissat B."/>
            <person name="Kuo A."/>
            <person name="Liang C."/>
            <person name="Lipzen A."/>
            <person name="Lutzoni F."/>
            <person name="Magnuson J."/>
            <person name="Mondo S."/>
            <person name="Nolan M."/>
            <person name="Ohm R."/>
            <person name="Pangilinan J."/>
            <person name="Park H.-J."/>
            <person name="Ramirez L."/>
            <person name="Alfaro M."/>
            <person name="Sun H."/>
            <person name="Tritt A."/>
            <person name="Yoshinaga Y."/>
            <person name="Zwiers L.-H."/>
            <person name="Turgeon B."/>
            <person name="Goodwin S."/>
            <person name="Spatafora J."/>
            <person name="Crous P."/>
            <person name="Grigoriev I."/>
        </authorList>
    </citation>
    <scope>NUCLEOTIDE SEQUENCE</scope>
    <source>
        <strain evidence="6">CBS 260.36</strain>
    </source>
</reference>
<proteinExistence type="inferred from homology"/>
<evidence type="ECO:0000259" key="5">
    <source>
        <dbReference type="PROSITE" id="PS01031"/>
    </source>
</evidence>
<dbReference type="PANTHER" id="PTHR11527">
    <property type="entry name" value="HEAT-SHOCK PROTEIN 20 FAMILY MEMBER"/>
    <property type="match status" value="1"/>
</dbReference>
<dbReference type="EMBL" id="ML996081">
    <property type="protein sequence ID" value="KAF2157874.1"/>
    <property type="molecule type" value="Genomic_DNA"/>
</dbReference>
<feature type="domain" description="SHSP" evidence="5">
    <location>
        <begin position="230"/>
        <end position="350"/>
    </location>
</feature>
<dbReference type="CDD" id="cd06464">
    <property type="entry name" value="ACD_sHsps-like"/>
    <property type="match status" value="1"/>
</dbReference>
<dbReference type="OrthoDB" id="5511210at2759"/>
<dbReference type="InterPro" id="IPR002068">
    <property type="entry name" value="A-crystallin/Hsp20_dom"/>
</dbReference>
<name>A0A9P4MQ32_9PEZI</name>
<dbReference type="PROSITE" id="PS01031">
    <property type="entry name" value="SHSP"/>
    <property type="match status" value="1"/>
</dbReference>
<keyword evidence="1" id="KW-0346">Stress response</keyword>